<accession>W7Y3X1</accession>
<dbReference type="InterPro" id="IPR015943">
    <property type="entry name" value="WD40/YVTN_repeat-like_dom_sf"/>
</dbReference>
<sequence length="205" mass="23680">MIDKKKSIIRFTKDNQPTFRSNTIHSICQDSKGNLWVGTSDGVYSCTNNKLFIAKPENISFHGFFKEGGLTHNYVSGILPDENGALWMSTWKGIVKYEPSNTWLCQFTPYTFSDGLIDEKYNRNSIHWDRKTNTYYFGSVNGVNYFSPLKQTTSKIPHRVLISTMVLDDKPIHLFNQENMADSIIQVNANLEKKEIYFTFYCGRL</sequence>
<gene>
    <name evidence="1" type="ORF">JCM21142_41378</name>
</gene>
<comment type="caution">
    <text evidence="1">The sequence shown here is derived from an EMBL/GenBank/DDBJ whole genome shotgun (WGS) entry which is preliminary data.</text>
</comment>
<evidence type="ECO:0000313" key="2">
    <source>
        <dbReference type="Proteomes" id="UP000019402"/>
    </source>
</evidence>
<dbReference type="Gene3D" id="2.130.10.10">
    <property type="entry name" value="YVTN repeat-like/Quinoprotein amine dehydrogenase"/>
    <property type="match status" value="1"/>
</dbReference>
<dbReference type="Pfam" id="PF07494">
    <property type="entry name" value="Reg_prop"/>
    <property type="match status" value="2"/>
</dbReference>
<dbReference type="EMBL" id="BAMD01000013">
    <property type="protein sequence ID" value="GAF02737.1"/>
    <property type="molecule type" value="Genomic_DNA"/>
</dbReference>
<keyword evidence="2" id="KW-1185">Reference proteome</keyword>
<dbReference type="eggNOG" id="COG3292">
    <property type="taxonomic scope" value="Bacteria"/>
</dbReference>
<dbReference type="OrthoDB" id="1090267at2"/>
<organism evidence="1 2">
    <name type="scientific">Saccharicrinis fermentans DSM 9555 = JCM 21142</name>
    <dbReference type="NCBI Taxonomy" id="869213"/>
    <lineage>
        <taxon>Bacteria</taxon>
        <taxon>Pseudomonadati</taxon>
        <taxon>Bacteroidota</taxon>
        <taxon>Bacteroidia</taxon>
        <taxon>Marinilabiliales</taxon>
        <taxon>Marinilabiliaceae</taxon>
        <taxon>Saccharicrinis</taxon>
    </lineage>
</organism>
<protein>
    <submittedName>
        <fullName evidence="1">Response regulator containing a CheY-like receiver domain and a GGDEF domain protein</fullName>
    </submittedName>
</protein>
<dbReference type="RefSeq" id="WP_027470520.1">
    <property type="nucleotide sequence ID" value="NZ_BAMD01000013.1"/>
</dbReference>
<dbReference type="STRING" id="869213.GCA_000517085_00493"/>
<dbReference type="InterPro" id="IPR011110">
    <property type="entry name" value="Reg_prop"/>
</dbReference>
<proteinExistence type="predicted"/>
<dbReference type="AlphaFoldDB" id="W7Y3X1"/>
<name>W7Y3X1_9BACT</name>
<reference evidence="1 2" key="1">
    <citation type="journal article" date="2014" name="Genome Announc.">
        <title>Draft Genome Sequence of Cytophaga fermentans JCM 21142T, a Facultative Anaerobe Isolated from Marine Mud.</title>
        <authorList>
            <person name="Starns D."/>
            <person name="Oshima K."/>
            <person name="Suda W."/>
            <person name="Iino T."/>
            <person name="Yuki M."/>
            <person name="Inoue J."/>
            <person name="Kitamura K."/>
            <person name="Iida T."/>
            <person name="Darby A."/>
            <person name="Hattori M."/>
            <person name="Ohkuma M."/>
        </authorList>
    </citation>
    <scope>NUCLEOTIDE SEQUENCE [LARGE SCALE GENOMIC DNA]</scope>
    <source>
        <strain evidence="1 2">JCM 21142</strain>
    </source>
</reference>
<evidence type="ECO:0000313" key="1">
    <source>
        <dbReference type="EMBL" id="GAF02737.1"/>
    </source>
</evidence>
<dbReference type="Proteomes" id="UP000019402">
    <property type="component" value="Unassembled WGS sequence"/>
</dbReference>
<dbReference type="SUPFAM" id="SSF63829">
    <property type="entry name" value="Calcium-dependent phosphotriesterase"/>
    <property type="match status" value="1"/>
</dbReference>